<comment type="function">
    <text evidence="8">Part of the SNAPc complex required for the transcription of both RNA polymerase II and III small-nuclear RNA genes. Binds to the proximal sequence element (PSE), a non-TATA-box basal promoter element common to these 2 types of genes. Recruits TBP and BRF2 to the U6 snRNA TATA box.</text>
</comment>
<comment type="caution">
    <text evidence="11">The sequence shown here is derived from an EMBL/GenBank/DDBJ whole genome shotgun (WGS) entry which is preliminary data.</text>
</comment>
<reference evidence="11" key="1">
    <citation type="journal article" date="2020" name="G3 (Bethesda)">
        <title>High-Quality Assemblies for Three Invasive Social Wasps from the &lt;i&gt;Vespula&lt;/i&gt; Genus.</title>
        <authorList>
            <person name="Harrop T.W.R."/>
            <person name="Guhlin J."/>
            <person name="McLaughlin G.M."/>
            <person name="Permina E."/>
            <person name="Stockwell P."/>
            <person name="Gilligan J."/>
            <person name="Le Lec M.F."/>
            <person name="Gruber M.A.M."/>
            <person name="Quinn O."/>
            <person name="Lovegrove M."/>
            <person name="Duncan E.J."/>
            <person name="Remnant E.J."/>
            <person name="Van Eeckhoven J."/>
            <person name="Graham B."/>
            <person name="Knapp R.A."/>
            <person name="Langford K.W."/>
            <person name="Kronenberg Z."/>
            <person name="Press M.O."/>
            <person name="Eacker S.M."/>
            <person name="Wilson-Rankin E.E."/>
            <person name="Purcell J."/>
            <person name="Lester P.J."/>
            <person name="Dearden P.K."/>
        </authorList>
    </citation>
    <scope>NUCLEOTIDE SEQUENCE</scope>
    <source>
        <strain evidence="11">Linc-1</strain>
    </source>
</reference>
<dbReference type="InterPro" id="IPR022042">
    <property type="entry name" value="snRNA-activating_su3"/>
</dbReference>
<dbReference type="PANTHER" id="PTHR13421:SF16">
    <property type="entry name" value="SNRNA-ACTIVATING PROTEIN COMPLEX SUBUNIT 3"/>
    <property type="match status" value="1"/>
</dbReference>
<evidence type="ECO:0000256" key="2">
    <source>
        <dbReference type="ARBA" id="ARBA00010410"/>
    </source>
</evidence>
<evidence type="ECO:0000256" key="4">
    <source>
        <dbReference type="ARBA" id="ARBA00023015"/>
    </source>
</evidence>
<evidence type="ECO:0000256" key="3">
    <source>
        <dbReference type="ARBA" id="ARBA00013634"/>
    </source>
</evidence>
<evidence type="ECO:0000313" key="11">
    <source>
        <dbReference type="EMBL" id="KAF7401292.1"/>
    </source>
</evidence>
<keyword evidence="6" id="KW-0804">Transcription</keyword>
<comment type="similarity">
    <text evidence="2">Belongs to the SNAPC3/SRD2 family.</text>
</comment>
<proteinExistence type="inferred from homology"/>
<dbReference type="Pfam" id="PF12251">
    <property type="entry name" value="SNAPC3"/>
    <property type="match status" value="1"/>
</dbReference>
<evidence type="ECO:0000313" key="12">
    <source>
        <dbReference type="Proteomes" id="UP000617340"/>
    </source>
</evidence>
<keyword evidence="4" id="KW-0805">Transcription regulation</keyword>
<evidence type="ECO:0000256" key="10">
    <source>
        <dbReference type="ARBA" id="ARBA00029606"/>
    </source>
</evidence>
<dbReference type="PANTHER" id="PTHR13421">
    <property type="entry name" value="SNRNA-ACTIVATING PROTEIN COMPLEX SUBUNIT 3"/>
    <property type="match status" value="1"/>
</dbReference>
<gene>
    <name evidence="11" type="ORF">HZH68_007112</name>
</gene>
<evidence type="ECO:0000256" key="7">
    <source>
        <dbReference type="ARBA" id="ARBA00023242"/>
    </source>
</evidence>
<dbReference type="GO" id="GO:0042795">
    <property type="term" value="P:snRNA transcription by RNA polymerase II"/>
    <property type="evidence" value="ECO:0007669"/>
    <property type="project" value="TreeGrafter"/>
</dbReference>
<sequence>MDSVYGHYNQNASEKINIKEYFSRYSNIIKPCYLGCLASTTDQSILKIMKNDLGNEEMDLLSEYCSEENLTIPGEIPRLKENLPIKNKDLRKVSMITEDINLETIRQLKKRKETKDQYHFKFTSELFIKYGKINKYNESTIDLAVPYEDIFIDIRIYEPFMHSSNQMKSNYRKARPTLKYVITMLGKQTLAELRDKIKCLSDLSIPVETSDNPNQSFQPLAKDVYKSGFFYIEDTFYNDFRDPANIDYSEVIVEWAKIKQLGPFHTDSMEKVTIDSLSVRFGYPWVYQHQGFCEHLIIFSDARLVQPYDELHISAYPRIQRIRPQRANYCFMCGILPVRWITTDHDRHIAIPMILPS</sequence>
<dbReference type="GO" id="GO:0001046">
    <property type="term" value="F:core promoter sequence-specific DNA binding"/>
    <property type="evidence" value="ECO:0007669"/>
    <property type="project" value="TreeGrafter"/>
</dbReference>
<accession>A0A834K8F7</accession>
<dbReference type="GO" id="GO:0005634">
    <property type="term" value="C:nucleus"/>
    <property type="evidence" value="ECO:0007669"/>
    <property type="project" value="UniProtKB-SubCell"/>
</dbReference>
<keyword evidence="7" id="KW-0539">Nucleus</keyword>
<dbReference type="GO" id="GO:0003681">
    <property type="term" value="F:bent DNA binding"/>
    <property type="evidence" value="ECO:0007669"/>
    <property type="project" value="TreeGrafter"/>
</dbReference>
<evidence type="ECO:0000256" key="6">
    <source>
        <dbReference type="ARBA" id="ARBA00023163"/>
    </source>
</evidence>
<comment type="subcellular location">
    <subcellularLocation>
        <location evidence="1">Nucleus</location>
    </subcellularLocation>
</comment>
<keyword evidence="12" id="KW-1185">Reference proteome</keyword>
<dbReference type="EMBL" id="JACSDZ010000006">
    <property type="protein sequence ID" value="KAF7401292.1"/>
    <property type="molecule type" value="Genomic_DNA"/>
</dbReference>
<comment type="subunit">
    <text evidence="9">Part of the SNAPc complex composed of 5 subunits: SNAPC1, SNAPC2, SNAPC3, SNAPC4 and SNAPC5. SNAPC3 interacts with SNAPC1.</text>
</comment>
<dbReference type="GO" id="GO:0000978">
    <property type="term" value="F:RNA polymerase II cis-regulatory region sequence-specific DNA binding"/>
    <property type="evidence" value="ECO:0007669"/>
    <property type="project" value="TreeGrafter"/>
</dbReference>
<dbReference type="AlphaFoldDB" id="A0A834K8F7"/>
<protein>
    <recommendedName>
        <fullName evidence="3">snRNA-activating protein complex subunit 3</fullName>
    </recommendedName>
    <alternativeName>
        <fullName evidence="10">Small nuclear RNA-activating complex polypeptide 3</fullName>
    </alternativeName>
</protein>
<dbReference type="GO" id="GO:0001006">
    <property type="term" value="F:RNA polymerase III type 3 promoter sequence-specific DNA binding"/>
    <property type="evidence" value="ECO:0007669"/>
    <property type="project" value="TreeGrafter"/>
</dbReference>
<dbReference type="GO" id="GO:0042796">
    <property type="term" value="P:snRNA transcription by RNA polymerase III"/>
    <property type="evidence" value="ECO:0007669"/>
    <property type="project" value="TreeGrafter"/>
</dbReference>
<organism evidence="11 12">
    <name type="scientific">Vespula germanica</name>
    <name type="common">German yellow jacket</name>
    <name type="synonym">Paravespula germanica</name>
    <dbReference type="NCBI Taxonomy" id="30212"/>
    <lineage>
        <taxon>Eukaryota</taxon>
        <taxon>Metazoa</taxon>
        <taxon>Ecdysozoa</taxon>
        <taxon>Arthropoda</taxon>
        <taxon>Hexapoda</taxon>
        <taxon>Insecta</taxon>
        <taxon>Pterygota</taxon>
        <taxon>Neoptera</taxon>
        <taxon>Endopterygota</taxon>
        <taxon>Hymenoptera</taxon>
        <taxon>Apocrita</taxon>
        <taxon>Aculeata</taxon>
        <taxon>Vespoidea</taxon>
        <taxon>Vespidae</taxon>
        <taxon>Vespinae</taxon>
        <taxon>Vespula</taxon>
    </lineage>
</organism>
<name>A0A834K8F7_VESGE</name>
<dbReference type="GO" id="GO:0019185">
    <property type="term" value="C:snRNA-activating protein complex"/>
    <property type="evidence" value="ECO:0007669"/>
    <property type="project" value="TreeGrafter"/>
</dbReference>
<evidence type="ECO:0000256" key="8">
    <source>
        <dbReference type="ARBA" id="ARBA00025193"/>
    </source>
</evidence>
<evidence type="ECO:0000256" key="5">
    <source>
        <dbReference type="ARBA" id="ARBA00023125"/>
    </source>
</evidence>
<keyword evidence="5" id="KW-0238">DNA-binding</keyword>
<evidence type="ECO:0000256" key="9">
    <source>
        <dbReference type="ARBA" id="ARBA00025958"/>
    </source>
</evidence>
<evidence type="ECO:0000256" key="1">
    <source>
        <dbReference type="ARBA" id="ARBA00004123"/>
    </source>
</evidence>
<dbReference type="Proteomes" id="UP000617340">
    <property type="component" value="Unassembled WGS sequence"/>
</dbReference>